<dbReference type="GO" id="GO:0009002">
    <property type="term" value="F:serine-type D-Ala-D-Ala carboxypeptidase activity"/>
    <property type="evidence" value="ECO:0007669"/>
    <property type="project" value="UniProtKB-EC"/>
</dbReference>
<evidence type="ECO:0000256" key="7">
    <source>
        <dbReference type="SAM" id="MobiDB-lite"/>
    </source>
</evidence>
<dbReference type="SUPFAM" id="SSF54184">
    <property type="entry name" value="Penicillin-binding protein 2x (pbp-2x), c-terminal domain"/>
    <property type="match status" value="2"/>
</dbReference>
<dbReference type="InterPro" id="IPR050515">
    <property type="entry name" value="Beta-lactam/transpept"/>
</dbReference>
<evidence type="ECO:0000256" key="1">
    <source>
        <dbReference type="ARBA" id="ARBA00004370"/>
    </source>
</evidence>
<evidence type="ECO:0000256" key="3">
    <source>
        <dbReference type="ARBA" id="ARBA00007171"/>
    </source>
</evidence>
<evidence type="ECO:0000256" key="4">
    <source>
        <dbReference type="ARBA" id="ARBA00012448"/>
    </source>
</evidence>
<dbReference type="SUPFAM" id="SSF56519">
    <property type="entry name" value="Penicillin binding protein dimerisation domain"/>
    <property type="match status" value="1"/>
</dbReference>
<evidence type="ECO:0000256" key="5">
    <source>
        <dbReference type="ARBA" id="ARBA00023136"/>
    </source>
</evidence>
<feature type="region of interest" description="Disordered" evidence="7">
    <location>
        <begin position="709"/>
        <end position="733"/>
    </location>
</feature>
<dbReference type="InterPro" id="IPR012338">
    <property type="entry name" value="Beta-lactam/transpept-like"/>
</dbReference>
<feature type="domain" description="PASTA" evidence="9">
    <location>
        <begin position="658"/>
        <end position="716"/>
    </location>
</feature>
<dbReference type="EMBL" id="CP162599">
    <property type="protein sequence ID" value="XDK34050.1"/>
    <property type="molecule type" value="Genomic_DNA"/>
</dbReference>
<dbReference type="PANTHER" id="PTHR30627:SF26">
    <property type="entry name" value="PENICILLIN-BINDING PROTEIN 2B"/>
    <property type="match status" value="1"/>
</dbReference>
<dbReference type="Gene3D" id="3.90.1310.10">
    <property type="entry name" value="Penicillin-binding protein 2a (Domain 2)"/>
    <property type="match status" value="1"/>
</dbReference>
<dbReference type="AlphaFoldDB" id="A0AB39HU49"/>
<dbReference type="GO" id="GO:0008658">
    <property type="term" value="F:penicillin binding"/>
    <property type="evidence" value="ECO:0007669"/>
    <property type="project" value="InterPro"/>
</dbReference>
<evidence type="ECO:0000256" key="2">
    <source>
        <dbReference type="ARBA" id="ARBA00004752"/>
    </source>
</evidence>
<dbReference type="Gene3D" id="3.30.70.2110">
    <property type="match status" value="1"/>
</dbReference>
<dbReference type="InterPro" id="IPR001460">
    <property type="entry name" value="PCN-bd_Tpept"/>
</dbReference>
<organism evidence="10">
    <name type="scientific">Ornithinibacillus sp. 4-3</name>
    <dbReference type="NCBI Taxonomy" id="3231488"/>
    <lineage>
        <taxon>Bacteria</taxon>
        <taxon>Bacillati</taxon>
        <taxon>Bacillota</taxon>
        <taxon>Bacilli</taxon>
        <taxon>Bacillales</taxon>
        <taxon>Bacillaceae</taxon>
        <taxon>Ornithinibacillus</taxon>
    </lineage>
</organism>
<dbReference type="PANTHER" id="PTHR30627">
    <property type="entry name" value="PEPTIDOGLYCAN D,D-TRANSPEPTIDASE"/>
    <property type="match status" value="1"/>
</dbReference>
<evidence type="ECO:0000256" key="6">
    <source>
        <dbReference type="ARBA" id="ARBA00034000"/>
    </source>
</evidence>
<protein>
    <recommendedName>
        <fullName evidence="4">serine-type D-Ala-D-Ala carboxypeptidase</fullName>
        <ecNumber evidence="4">3.4.16.4</ecNumber>
    </recommendedName>
</protein>
<dbReference type="PROSITE" id="PS51178">
    <property type="entry name" value="PASTA"/>
    <property type="match status" value="1"/>
</dbReference>
<dbReference type="Pfam" id="PF00905">
    <property type="entry name" value="Transpeptidase"/>
    <property type="match status" value="1"/>
</dbReference>
<dbReference type="RefSeq" id="WP_368654728.1">
    <property type="nucleotide sequence ID" value="NZ_CP162599.1"/>
</dbReference>
<name>A0AB39HU49_9BACI</name>
<evidence type="ECO:0000256" key="8">
    <source>
        <dbReference type="SAM" id="Phobius"/>
    </source>
</evidence>
<dbReference type="SUPFAM" id="SSF56601">
    <property type="entry name" value="beta-lactamase/transpeptidase-like"/>
    <property type="match status" value="1"/>
</dbReference>
<reference evidence="10" key="1">
    <citation type="submission" date="2024-07" db="EMBL/GenBank/DDBJ databases">
        <title>Halotolerant mesophilic bacterium Ornithinibacillus sp. 4-3, sp. nov., isolated from soil.</title>
        <authorList>
            <person name="Sidarenka A.V."/>
            <person name="Guliayeva D.E."/>
            <person name="Leanovich S.I."/>
            <person name="Hileuskaya K.S."/>
            <person name="Akhremchuk A.E."/>
            <person name="Sikolenko M.A."/>
            <person name="Valentovich L.N."/>
        </authorList>
    </citation>
    <scope>NUCLEOTIDE SEQUENCE</scope>
    <source>
        <strain evidence="10">4-3</strain>
    </source>
</reference>
<dbReference type="CDD" id="cd06575">
    <property type="entry name" value="PASTA_Pbp2x-like_2"/>
    <property type="match status" value="1"/>
</dbReference>
<comment type="catalytic activity">
    <reaction evidence="6">
        <text>Preferential cleavage: (Ac)2-L-Lys-D-Ala-|-D-Ala. Also transpeptidation of peptidyl-alanyl moieties that are N-acyl substituents of D-alanine.</text>
        <dbReference type="EC" id="3.4.16.4"/>
    </reaction>
</comment>
<dbReference type="InterPro" id="IPR005543">
    <property type="entry name" value="PASTA_dom"/>
</dbReference>
<dbReference type="GO" id="GO:0071555">
    <property type="term" value="P:cell wall organization"/>
    <property type="evidence" value="ECO:0007669"/>
    <property type="project" value="TreeGrafter"/>
</dbReference>
<comment type="similarity">
    <text evidence="3">Belongs to the transpeptidase family.</text>
</comment>
<comment type="pathway">
    <text evidence="2">Cell wall biogenesis; peptidoglycan biosynthesis.</text>
</comment>
<dbReference type="Pfam" id="PF03717">
    <property type="entry name" value="PBP_dimer"/>
    <property type="match status" value="1"/>
</dbReference>
<keyword evidence="5 8" id="KW-0472">Membrane</keyword>
<dbReference type="InterPro" id="IPR036138">
    <property type="entry name" value="PBP_dimer_sf"/>
</dbReference>
<dbReference type="Gene3D" id="2.20.70.70">
    <property type="match status" value="1"/>
</dbReference>
<dbReference type="Pfam" id="PF03793">
    <property type="entry name" value="PASTA"/>
    <property type="match status" value="2"/>
</dbReference>
<dbReference type="InterPro" id="IPR005311">
    <property type="entry name" value="PBP_dimer"/>
</dbReference>
<feature type="compositionally biased region" description="Basic and acidic residues" evidence="7">
    <location>
        <begin position="719"/>
        <end position="733"/>
    </location>
</feature>
<dbReference type="GO" id="GO:0005886">
    <property type="term" value="C:plasma membrane"/>
    <property type="evidence" value="ECO:0007669"/>
    <property type="project" value="TreeGrafter"/>
</dbReference>
<feature type="transmembrane region" description="Helical" evidence="8">
    <location>
        <begin position="12"/>
        <end position="31"/>
    </location>
</feature>
<proteinExistence type="inferred from homology"/>
<dbReference type="Gene3D" id="3.40.710.10">
    <property type="entry name" value="DD-peptidase/beta-lactamase superfamily"/>
    <property type="match status" value="1"/>
</dbReference>
<dbReference type="SMART" id="SM00740">
    <property type="entry name" value="PASTA"/>
    <property type="match status" value="2"/>
</dbReference>
<accession>A0AB39HU49</accession>
<sequence length="733" mass="82145">MKNNNNTKLMTGILMIVFVAMFMIIAGRFIYIQAKGEIDGVSLKEWAEEQRKSSYVLKASRGKIFDAKGMPLAADRLTYRMYAIIDEDFSRGAKEKKHVDDVEGTAEALAPILETDEAFLIEQIENGKEKGSFQVEFGKVGRELSQKTKVAIEELKLPGIQFDEEPVRYYPNGVFASHIIGFAQKNNETEELHGVTGIEKDLDELLSGKNGEVSYQRDLYNKKLLDPDEVVQKPLDGHDVYLTIEQKIQTLLDDAMTEVESTYEPERITAVVMNAKTGEIVAMSNRPSYDPNYPADVENWYNDVISSPFEPGSTVKMFTWAAAIDAGVYEGSELFKSGRYQINQRIEPIGDHNQGEGWGTISYDEGFARSSNVAASKLVWEELGPEKFLEYLEAFDFDKKTSIDLPGEIPGRILYNWPLEKITTSFGQGSTMTPIQQIKAASAFANGGKMLQPYVIDKIVDPNTGEIIEEKEPKVVGEPISEQTAAEVIDLLDLVVNSEEGTGQMYQLDSYSAIGKTGTAEIPDPKGETAYLTGKNNYVFSFLGMAPKDDPELIMHISVKQPKLDDGESGSAPVSYIFRNVMENGLHYLNIEPDQEENQEAQVVKLPNLINENVEQVYQLLTEQGLRVSIVGKGERIQEASARQGTELLINDRLILITEEPTMPDVTGWSYREILLFAEMLDMKLETIGNGYVVKQSVEEGMELKENDYLAVELLPPTEKPKPEEEKKEERQE</sequence>
<gene>
    <name evidence="10" type="ORF">AB4Y30_06770</name>
</gene>
<dbReference type="EC" id="3.4.16.4" evidence="4"/>
<evidence type="ECO:0000259" key="9">
    <source>
        <dbReference type="PROSITE" id="PS51178"/>
    </source>
</evidence>
<keyword evidence="8" id="KW-0812">Transmembrane</keyword>
<evidence type="ECO:0000313" key="10">
    <source>
        <dbReference type="EMBL" id="XDK34050.1"/>
    </source>
</evidence>
<comment type="subcellular location">
    <subcellularLocation>
        <location evidence="1">Membrane</location>
    </subcellularLocation>
</comment>
<keyword evidence="8" id="KW-1133">Transmembrane helix</keyword>